<evidence type="ECO:0000313" key="4">
    <source>
        <dbReference type="Proteomes" id="UP001165065"/>
    </source>
</evidence>
<comment type="caution">
    <text evidence="3">The sequence shown here is derived from an EMBL/GenBank/DDBJ whole genome shotgun (WGS) entry which is preliminary data.</text>
</comment>
<gene>
    <name evidence="3" type="ORF">TrCOL_g12148</name>
</gene>
<dbReference type="AlphaFoldDB" id="A0A9W7G1H2"/>
<dbReference type="PANTHER" id="PTHR43625">
    <property type="entry name" value="AFLATOXIN B1 ALDEHYDE REDUCTASE"/>
    <property type="match status" value="1"/>
</dbReference>
<dbReference type="SUPFAM" id="SSF51430">
    <property type="entry name" value="NAD(P)-linked oxidoreductase"/>
    <property type="match status" value="1"/>
</dbReference>
<evidence type="ECO:0000313" key="3">
    <source>
        <dbReference type="EMBL" id="GMI32027.1"/>
    </source>
</evidence>
<evidence type="ECO:0000256" key="1">
    <source>
        <dbReference type="ARBA" id="ARBA00023002"/>
    </source>
</evidence>
<keyword evidence="4" id="KW-1185">Reference proteome</keyword>
<reference evidence="4" key="1">
    <citation type="journal article" date="2023" name="Commun. Biol.">
        <title>Genome analysis of Parmales, the sister group of diatoms, reveals the evolutionary specialization of diatoms from phago-mixotrophs to photoautotrophs.</title>
        <authorList>
            <person name="Ban H."/>
            <person name="Sato S."/>
            <person name="Yoshikawa S."/>
            <person name="Yamada K."/>
            <person name="Nakamura Y."/>
            <person name="Ichinomiya M."/>
            <person name="Sato N."/>
            <person name="Blanc-Mathieu R."/>
            <person name="Endo H."/>
            <person name="Kuwata A."/>
            <person name="Ogata H."/>
        </authorList>
    </citation>
    <scope>NUCLEOTIDE SEQUENCE [LARGE SCALE GENOMIC DNA]</scope>
</reference>
<dbReference type="GO" id="GO:0005737">
    <property type="term" value="C:cytoplasm"/>
    <property type="evidence" value="ECO:0007669"/>
    <property type="project" value="TreeGrafter"/>
</dbReference>
<sequence>MIKFLLYTISCAILYNILLCNLCNAYTPDITRRHAIKVATLSLSGLPTLAQSANADTLLLPKATASTASTTSQLQPSVTIKDGKAVLPKLGTGAWAWGDSLFWGYNPKEDSDLQEVFNLAVSSGNGFFDTAELYGLGRSESLISDFTSQLPPSLQSGVSVATKFAPLPWKTTRQDVVKAAKASVARLGGNPIDLYQIHFPNAYSNSAYWDGLADCYDQGLIRSCGVSNYGKDAVRAVHARLKERGIPLSSNQIQMSLIYRPALTTGLKDVCDELGVQTIAYSPLGLGLLTGKYRQGVYPKGPRKKLAEELFKNPDCDKLFDVMKEVGRNHDSASLSQVAINWAITKSSTAIPGARNLSQAKSNLAALDWKMEEGEVRALDKAAEGIRPVVDPEKSPFPKFDKDTGLRMFDC</sequence>
<name>A0A9W7G1H2_9STRA</name>
<organism evidence="3 4">
    <name type="scientific">Triparma columacea</name>
    <dbReference type="NCBI Taxonomy" id="722753"/>
    <lineage>
        <taxon>Eukaryota</taxon>
        <taxon>Sar</taxon>
        <taxon>Stramenopiles</taxon>
        <taxon>Ochrophyta</taxon>
        <taxon>Bolidophyceae</taxon>
        <taxon>Parmales</taxon>
        <taxon>Triparmaceae</taxon>
        <taxon>Triparma</taxon>
    </lineage>
</organism>
<dbReference type="Gene3D" id="3.20.20.100">
    <property type="entry name" value="NADP-dependent oxidoreductase domain"/>
    <property type="match status" value="1"/>
</dbReference>
<dbReference type="GO" id="GO:0016491">
    <property type="term" value="F:oxidoreductase activity"/>
    <property type="evidence" value="ECO:0007669"/>
    <property type="project" value="UniProtKB-KW"/>
</dbReference>
<accession>A0A9W7G1H2</accession>
<dbReference type="OrthoDB" id="2310150at2759"/>
<proteinExistence type="predicted"/>
<keyword evidence="1" id="KW-0560">Oxidoreductase</keyword>
<protein>
    <recommendedName>
        <fullName evidence="2">NADP-dependent oxidoreductase domain-containing protein</fullName>
    </recommendedName>
</protein>
<feature type="domain" description="NADP-dependent oxidoreductase" evidence="2">
    <location>
        <begin position="89"/>
        <end position="383"/>
    </location>
</feature>
<dbReference type="InterPro" id="IPR036812">
    <property type="entry name" value="NAD(P)_OxRdtase_dom_sf"/>
</dbReference>
<dbReference type="CDD" id="cd19093">
    <property type="entry name" value="AKR_AtPLR-like"/>
    <property type="match status" value="1"/>
</dbReference>
<dbReference type="InterPro" id="IPR020471">
    <property type="entry name" value="AKR"/>
</dbReference>
<dbReference type="Proteomes" id="UP001165065">
    <property type="component" value="Unassembled WGS sequence"/>
</dbReference>
<dbReference type="PANTHER" id="PTHR43625:SF5">
    <property type="entry name" value="PYRIDOXAL REDUCTASE, CHLOROPLASTIC"/>
    <property type="match status" value="1"/>
</dbReference>
<dbReference type="InterPro" id="IPR050791">
    <property type="entry name" value="Aldo-Keto_reductase"/>
</dbReference>
<evidence type="ECO:0000259" key="2">
    <source>
        <dbReference type="Pfam" id="PF00248"/>
    </source>
</evidence>
<dbReference type="Pfam" id="PF00248">
    <property type="entry name" value="Aldo_ket_red"/>
    <property type="match status" value="1"/>
</dbReference>
<dbReference type="PRINTS" id="PR00069">
    <property type="entry name" value="ALDKETRDTASE"/>
</dbReference>
<dbReference type="EMBL" id="BRYA01000767">
    <property type="protein sequence ID" value="GMI32027.1"/>
    <property type="molecule type" value="Genomic_DNA"/>
</dbReference>
<dbReference type="InterPro" id="IPR023210">
    <property type="entry name" value="NADP_OxRdtase_dom"/>
</dbReference>